<dbReference type="Pfam" id="PF00415">
    <property type="entry name" value="RCC1"/>
    <property type="match status" value="4"/>
</dbReference>
<gene>
    <name evidence="5" type="ORF">J2Z69_001803</name>
</gene>
<dbReference type="Pfam" id="PF25390">
    <property type="entry name" value="WD40_RLD"/>
    <property type="match status" value="3"/>
</dbReference>
<accession>A0ABS4JGD0</accession>
<dbReference type="SMART" id="SM00060">
    <property type="entry name" value="FN3"/>
    <property type="match status" value="7"/>
</dbReference>
<feature type="domain" description="Fibronectin type-III" evidence="4">
    <location>
        <begin position="1541"/>
        <end position="1627"/>
    </location>
</feature>
<dbReference type="RefSeq" id="WP_209861235.1">
    <property type="nucleotide sequence ID" value="NZ_JAGGLD010000002.1"/>
</dbReference>
<dbReference type="EMBL" id="JAGGLD010000002">
    <property type="protein sequence ID" value="MBP2000772.1"/>
    <property type="molecule type" value="Genomic_DNA"/>
</dbReference>
<dbReference type="CDD" id="cd08547">
    <property type="entry name" value="Type_II_cohesin"/>
    <property type="match status" value="1"/>
</dbReference>
<dbReference type="PROSITE" id="PS50012">
    <property type="entry name" value="RCC1_3"/>
    <property type="match status" value="18"/>
</dbReference>
<feature type="chain" id="PRO_5045481580" evidence="3">
    <location>
        <begin position="21"/>
        <end position="1998"/>
    </location>
</feature>
<dbReference type="Gene3D" id="2.130.10.30">
    <property type="entry name" value="Regulator of chromosome condensation 1/beta-lactamase-inhibitor protein II"/>
    <property type="match status" value="7"/>
</dbReference>
<dbReference type="PROSITE" id="PS50853">
    <property type="entry name" value="FN3"/>
    <property type="match status" value="5"/>
</dbReference>
<dbReference type="PANTHER" id="PTHR45982:SF1">
    <property type="entry name" value="REGULATOR OF CHROMOSOME CONDENSATION"/>
    <property type="match status" value="1"/>
</dbReference>
<keyword evidence="6" id="KW-1185">Reference proteome</keyword>
<dbReference type="InterPro" id="IPR036116">
    <property type="entry name" value="FN3_sf"/>
</dbReference>
<dbReference type="CDD" id="cd00063">
    <property type="entry name" value="FN3"/>
    <property type="match status" value="5"/>
</dbReference>
<feature type="domain" description="Fibronectin type-III" evidence="4">
    <location>
        <begin position="1273"/>
        <end position="1367"/>
    </location>
</feature>
<keyword evidence="3" id="KW-0732">Signal</keyword>
<evidence type="ECO:0000256" key="2">
    <source>
        <dbReference type="ARBA" id="ARBA00022737"/>
    </source>
</evidence>
<protein>
    <submittedName>
        <fullName evidence="5">Alpha-tubulin suppressor-like RCC1 family protein</fullName>
    </submittedName>
</protein>
<dbReference type="SUPFAM" id="SSF49265">
    <property type="entry name" value="Fibronectin type III"/>
    <property type="match status" value="4"/>
</dbReference>
<dbReference type="Proteomes" id="UP001519288">
    <property type="component" value="Unassembled WGS sequence"/>
</dbReference>
<dbReference type="Gene3D" id="2.60.40.10">
    <property type="entry name" value="Immunoglobulins"/>
    <property type="match status" value="7"/>
</dbReference>
<evidence type="ECO:0000313" key="6">
    <source>
        <dbReference type="Proteomes" id="UP001519288"/>
    </source>
</evidence>
<dbReference type="InterPro" id="IPR003961">
    <property type="entry name" value="FN3_dom"/>
</dbReference>
<reference evidence="5 6" key="1">
    <citation type="submission" date="2021-03" db="EMBL/GenBank/DDBJ databases">
        <title>Genomic Encyclopedia of Type Strains, Phase IV (KMG-IV): sequencing the most valuable type-strain genomes for metagenomic binning, comparative biology and taxonomic classification.</title>
        <authorList>
            <person name="Goeker M."/>
        </authorList>
    </citation>
    <scope>NUCLEOTIDE SEQUENCE [LARGE SCALE GENOMIC DNA]</scope>
    <source>
        <strain evidence="5 6">DSM 26806</strain>
    </source>
</reference>
<dbReference type="InterPro" id="IPR058923">
    <property type="entry name" value="RCC1-like_dom"/>
</dbReference>
<dbReference type="InterPro" id="IPR051553">
    <property type="entry name" value="Ran_GTPase-activating"/>
</dbReference>
<dbReference type="SUPFAM" id="SSF50985">
    <property type="entry name" value="RCC1/BLIP-II"/>
    <property type="match status" value="4"/>
</dbReference>
<evidence type="ECO:0000256" key="3">
    <source>
        <dbReference type="SAM" id="SignalP"/>
    </source>
</evidence>
<sequence>MVHKLTKILLAVLLISQAMINVLPMDEVHAAIDTSMQQINVAAGNNFALFLTVDGKVKATGYGSNGELGLGSTTQATVPTEITGLTDVKQLAAGSNSAFALLKDGSVKAWGYNSYYGLGLADTASRNVPTVVPNLINVKQIAAGQYFAAAVLKDGTVKSWGYNSYGQLGNGTTANATVPTLIPNLSNVSQISVGPNYMMALLNDGTVKSWGYNGSGQLGLGNSTTVTIPTLVPNLTNIRQIAAGYAHVLALLSDGTVKAWGSNSYGELGLGTTTVSNIPMLVQSITNVDQVVAGTYSSYAIFSDGTTKSWGYNNNGQLGLGDSTNRTTPTLLASENNVAMIVAGMYFGFIVRDNYTVRVMGYNGNYQLGMGDTSTRVTPVDNPNIKVAKVSIQIDAVNNDFIVASRGEESFSTYFYMNGVLRVWGDNSSGELGTGDTEDRINPTVVPNITDLKQLASGQDFALALLENGTVKGWGGNRFGELGTGDLTNKLIPSLVPNLVNVKQLATGETHTLALLQDGTVKSWGGNSLALGLNSNNSSYRSSPTIIPNLVGVKQVATGIYHSLALMEDGTVKSWGSNENGQLGLSDTTGRNAPVTIAGLSGVKQIAASGYYTLALMEDGTVKGWGSNSSGQLGANNIGSIIKVPTVIPYLSGVKQIVAGGSHAFATLNDGTIKGWGDNSYGQVGSGNIRNDNMGSPETLYFLQNVRMLAAGMYSSYALKEDGSLMSWGYNDHNQLGLGTSYVQLQTIPSVIKDLTGVKQLTAGDSFSLALSEDAKAYTWGQNFYGQLGNGTSPSVFNFLGDDLRRIKQLIAGDHYSLALMLDGTVMGWGMNTDGLLDSNNKSNRLEPDSVYFGKTKQLAAGRRYILALLEDGTVQSWGANNKGQLGIGNLVDQSSPKNIAGLGTTKQVATGINYSVALLSNGTVKSWGDNSYGQLGTGDKIDRLVPTLVPGLTGVKQIISNGTGTFALLEDGTVKSWGNGSNFLGSVANNSAVLIPTTIPDLKGVKILSAGAKYADRGYVEALMEDGTVKSWGSNSYGQLGMGNTKDIKTPTINPFLKGVTQLAAGYTHSLALMEDGSVKSWGSNDYGEIAQLGGNQFLPVAAFQEQPFLPRVKLSGPMNTLVTVKYFLDNEAQSREEKNIKLSGDTDIVTFNSLKKDNLTKGNHTIRYEVSDGIQMNQVLGNFSMNDVPIQYTLSTVSTSNDIKASVIFNGNAGPYRFSINDKTTGWSYSPSYNSKISSLTPNKKYIVKFEVQDSLGNITTENRDAYTLAADPALALSGTTPTTASFNISDTNPSNTQYQLTTGNSTVDASGNLSTSPVWITLTNKKITVKGLTSGKSYKFQIKARNQEGIETASPTSIQVGPPAKLPVQPQNVKGSVTSNSAKLSWNAVQDATEYEIEVNSGQVISNGSSLVYSANSLASNTVYTYRVRAVNNGIKGPWSTAVVVRTLLPLPTLPGNINAIPTSKTVSLQWNDVLEAMTYEVEWDGQLRQTSKSTQFKAGGLVPGSQHTYRIRALNSGGASPWSQRYTVMTLTTLPTIPTELKADAEEKKVRLSWKPIEDASYYEIEADGIVVIKNSMSNASEIAGLEPGSTHQYRVRGVNEVGSGDWSSPISCTTFFMSTPSKITDNVQDVSIELNWSPVLAAVGYDVEVDGQIRSIIGSTYKQEGLTPETTHVYRIRAKGVAGISGWSLPITLTTLPLKPIPPTHVNAVAGKDYVTVTWEKVQGAQGYDVELDGQVVVNNFEDTTYRDILLDSFTPHTYRVRATTDAVQGDWSKMVTLATLPDFPAAPQNIQLSSSGSIVNVTWDADPTAQGYDIEVDGKVEDMGMHTSYQHRRIAKGSEHKYRIRTRNAAGNGDWTGLIVNNTMTAKLTKKQTVDLGLTASDVTDFSRYTLMVNYDSNALTVVDLSMITGTPELSTGKIAGTDITVTAFKPGQIVFTTDKVVNIGESWTGVLNSIKFRANVSGGSSLTYTVIQKAEPKIFTDSLSYVRPMEF</sequence>
<keyword evidence="2" id="KW-0677">Repeat</keyword>
<feature type="domain" description="Fibronectin type-III" evidence="4">
    <location>
        <begin position="1454"/>
        <end position="1540"/>
    </location>
</feature>
<evidence type="ECO:0000313" key="5">
    <source>
        <dbReference type="EMBL" id="MBP2000772.1"/>
    </source>
</evidence>
<dbReference type="PANTHER" id="PTHR45982">
    <property type="entry name" value="REGULATOR OF CHROMOSOME CONDENSATION"/>
    <property type="match status" value="1"/>
</dbReference>
<dbReference type="InterPro" id="IPR000408">
    <property type="entry name" value="Reg_chr_condens"/>
</dbReference>
<keyword evidence="1" id="KW-0344">Guanine-nucleotide releasing factor</keyword>
<dbReference type="Pfam" id="PF00041">
    <property type="entry name" value="fn3"/>
    <property type="match status" value="2"/>
</dbReference>
<feature type="signal peptide" evidence="3">
    <location>
        <begin position="1"/>
        <end position="20"/>
    </location>
</feature>
<feature type="domain" description="Fibronectin type-III" evidence="4">
    <location>
        <begin position="1704"/>
        <end position="1788"/>
    </location>
</feature>
<dbReference type="InterPro" id="IPR009091">
    <property type="entry name" value="RCC1/BLIP-II"/>
</dbReference>
<dbReference type="InterPro" id="IPR013783">
    <property type="entry name" value="Ig-like_fold"/>
</dbReference>
<dbReference type="PRINTS" id="PR00633">
    <property type="entry name" value="RCCNDNSATION"/>
</dbReference>
<organism evidence="5 6">
    <name type="scientific">Paenibacillus shirakamiensis</name>
    <dbReference type="NCBI Taxonomy" id="1265935"/>
    <lineage>
        <taxon>Bacteria</taxon>
        <taxon>Bacillati</taxon>
        <taxon>Bacillota</taxon>
        <taxon>Bacilli</taxon>
        <taxon>Bacillales</taxon>
        <taxon>Paenibacillaceae</taxon>
        <taxon>Paenibacillus</taxon>
    </lineage>
</organism>
<evidence type="ECO:0000256" key="1">
    <source>
        <dbReference type="ARBA" id="ARBA00022658"/>
    </source>
</evidence>
<dbReference type="PROSITE" id="PS00626">
    <property type="entry name" value="RCC1_2"/>
    <property type="match status" value="1"/>
</dbReference>
<proteinExistence type="predicted"/>
<evidence type="ECO:0000259" key="4">
    <source>
        <dbReference type="PROSITE" id="PS50853"/>
    </source>
</evidence>
<feature type="domain" description="Fibronectin type-III" evidence="4">
    <location>
        <begin position="1369"/>
        <end position="1453"/>
    </location>
</feature>
<name>A0ABS4JGD0_9BACL</name>
<comment type="caution">
    <text evidence="5">The sequence shown here is derived from an EMBL/GenBank/DDBJ whole genome shotgun (WGS) entry which is preliminary data.</text>
</comment>